<dbReference type="SMART" id="SM00418">
    <property type="entry name" value="HTH_ARSR"/>
    <property type="match status" value="1"/>
</dbReference>
<accession>K8P848</accession>
<dbReference type="PANTHER" id="PTHR38600:SF2">
    <property type="entry name" value="SLL0088 PROTEIN"/>
    <property type="match status" value="1"/>
</dbReference>
<organism evidence="2 3">
    <name type="scientific">Afipia broomeae ATCC 49717</name>
    <dbReference type="NCBI Taxonomy" id="883078"/>
    <lineage>
        <taxon>Bacteria</taxon>
        <taxon>Pseudomonadati</taxon>
        <taxon>Pseudomonadota</taxon>
        <taxon>Alphaproteobacteria</taxon>
        <taxon>Hyphomicrobiales</taxon>
        <taxon>Nitrobacteraceae</taxon>
        <taxon>Afipia</taxon>
    </lineage>
</organism>
<dbReference type="InterPro" id="IPR036390">
    <property type="entry name" value="WH_DNA-bd_sf"/>
</dbReference>
<dbReference type="PANTHER" id="PTHR38600">
    <property type="entry name" value="TRANSCRIPTIONAL REGULATORY PROTEIN"/>
    <property type="match status" value="1"/>
</dbReference>
<feature type="domain" description="HTH arsR-type" evidence="1">
    <location>
        <begin position="1"/>
        <end position="111"/>
    </location>
</feature>
<evidence type="ECO:0000313" key="3">
    <source>
        <dbReference type="Proteomes" id="UP000001096"/>
    </source>
</evidence>
<dbReference type="Pfam" id="PF12840">
    <property type="entry name" value="HTH_20"/>
    <property type="match status" value="1"/>
</dbReference>
<protein>
    <recommendedName>
        <fullName evidence="1">HTH arsR-type domain-containing protein</fullName>
    </recommendedName>
</protein>
<comment type="caution">
    <text evidence="2">The sequence shown here is derived from an EMBL/GenBank/DDBJ whole genome shotgun (WGS) entry which is preliminary data.</text>
</comment>
<evidence type="ECO:0000259" key="1">
    <source>
        <dbReference type="PROSITE" id="PS50987"/>
    </source>
</evidence>
<dbReference type="InterPro" id="IPR001845">
    <property type="entry name" value="HTH_ArsR_DNA-bd_dom"/>
</dbReference>
<dbReference type="RefSeq" id="WP_006022081.1">
    <property type="nucleotide sequence ID" value="NZ_KB375283.1"/>
</dbReference>
<sequence length="114" mass="13078">MTNQQNRLNDTFHALADPTRRAVLAKLTSGPATVSDLAQPFSMALPTFLQHLKVLEECGLVRSKKVGRVRTCQLKPRPLEEAQDWLGAQRTLWTRRLDQLDDYLRHLNATENRK</sequence>
<dbReference type="NCBIfam" id="NF033788">
    <property type="entry name" value="HTH_metalloreg"/>
    <property type="match status" value="1"/>
</dbReference>
<dbReference type="CDD" id="cd00090">
    <property type="entry name" value="HTH_ARSR"/>
    <property type="match status" value="1"/>
</dbReference>
<dbReference type="Gene3D" id="1.10.10.10">
    <property type="entry name" value="Winged helix-like DNA-binding domain superfamily/Winged helix DNA-binding domain"/>
    <property type="match status" value="1"/>
</dbReference>
<dbReference type="GO" id="GO:0003700">
    <property type="term" value="F:DNA-binding transcription factor activity"/>
    <property type="evidence" value="ECO:0007669"/>
    <property type="project" value="InterPro"/>
</dbReference>
<evidence type="ECO:0000313" key="2">
    <source>
        <dbReference type="EMBL" id="EKS36959.1"/>
    </source>
</evidence>
<dbReference type="Proteomes" id="UP000001096">
    <property type="component" value="Unassembled WGS sequence"/>
</dbReference>
<keyword evidence="3" id="KW-1185">Reference proteome</keyword>
<dbReference type="PATRIC" id="fig|883078.3.peg.3495"/>
<dbReference type="PRINTS" id="PR00778">
    <property type="entry name" value="HTHARSR"/>
</dbReference>
<proteinExistence type="predicted"/>
<dbReference type="PROSITE" id="PS50987">
    <property type="entry name" value="HTH_ARSR_2"/>
    <property type="match status" value="1"/>
</dbReference>
<dbReference type="AlphaFoldDB" id="K8P848"/>
<dbReference type="HOGENOM" id="CLU_097806_0_2_5"/>
<reference evidence="2 3" key="1">
    <citation type="submission" date="2012-04" db="EMBL/GenBank/DDBJ databases">
        <title>The Genome Sequence of Afipia broomeae ATCC 49717.</title>
        <authorList>
            <consortium name="The Broad Institute Genome Sequencing Platform"/>
            <person name="Earl A."/>
            <person name="Ward D."/>
            <person name="Feldgarden M."/>
            <person name="Gevers D."/>
            <person name="Huys G."/>
            <person name="Walker B."/>
            <person name="Young S.K."/>
            <person name="Zeng Q."/>
            <person name="Gargeya S."/>
            <person name="Fitzgerald M."/>
            <person name="Haas B."/>
            <person name="Abouelleil A."/>
            <person name="Alvarado L."/>
            <person name="Arachchi H.M."/>
            <person name="Berlin A."/>
            <person name="Chapman S.B."/>
            <person name="Goldberg J."/>
            <person name="Griggs A."/>
            <person name="Gujja S."/>
            <person name="Hansen M."/>
            <person name="Howarth C."/>
            <person name="Imamovic A."/>
            <person name="Larimer J."/>
            <person name="McCowen C."/>
            <person name="Montmayeur A."/>
            <person name="Murphy C."/>
            <person name="Neiman D."/>
            <person name="Pearson M."/>
            <person name="Priest M."/>
            <person name="Roberts A."/>
            <person name="Saif S."/>
            <person name="Shea T."/>
            <person name="Sisk P."/>
            <person name="Sykes S."/>
            <person name="Wortman J."/>
            <person name="Nusbaum C."/>
            <person name="Birren B."/>
        </authorList>
    </citation>
    <scope>NUCLEOTIDE SEQUENCE [LARGE SCALE GENOMIC DNA]</scope>
    <source>
        <strain evidence="2 3">ATCC 49717</strain>
    </source>
</reference>
<dbReference type="InterPro" id="IPR036388">
    <property type="entry name" value="WH-like_DNA-bd_sf"/>
</dbReference>
<dbReference type="SUPFAM" id="SSF46785">
    <property type="entry name" value="Winged helix' DNA-binding domain"/>
    <property type="match status" value="1"/>
</dbReference>
<dbReference type="InterPro" id="IPR011991">
    <property type="entry name" value="ArsR-like_HTH"/>
</dbReference>
<gene>
    <name evidence="2" type="ORF">HMPREF9695_03377</name>
</gene>
<dbReference type="eggNOG" id="COG0640">
    <property type="taxonomic scope" value="Bacteria"/>
</dbReference>
<dbReference type="EMBL" id="AGWX01000004">
    <property type="protein sequence ID" value="EKS36959.1"/>
    <property type="molecule type" value="Genomic_DNA"/>
</dbReference>
<name>K8P848_9BRAD</name>